<reference evidence="3 4" key="1">
    <citation type="submission" date="2014-06" db="EMBL/GenBank/DDBJ databases">
        <title>Draft genome sequence of Bacillus manliponensis JCM 15802 (MCCC 1A00708).</title>
        <authorList>
            <person name="Lai Q."/>
            <person name="Liu Y."/>
            <person name="Shao Z."/>
        </authorList>
    </citation>
    <scope>NUCLEOTIDE SEQUENCE [LARGE SCALE GENOMIC DNA]</scope>
    <source>
        <strain evidence="3 4">JCM 15802</strain>
    </source>
</reference>
<accession>A0A073K019</accession>
<feature type="transmembrane region" description="Helical" evidence="2">
    <location>
        <begin position="185"/>
        <end position="204"/>
    </location>
</feature>
<evidence type="ECO:0000256" key="1">
    <source>
        <dbReference type="SAM" id="MobiDB-lite"/>
    </source>
</evidence>
<evidence type="ECO:0000313" key="3">
    <source>
        <dbReference type="EMBL" id="KEK20664.1"/>
    </source>
</evidence>
<dbReference type="EMBL" id="JOTN01000003">
    <property type="protein sequence ID" value="KEK20664.1"/>
    <property type="molecule type" value="Genomic_DNA"/>
</dbReference>
<dbReference type="Pfam" id="PF01312">
    <property type="entry name" value="Bac_export_2"/>
    <property type="match status" value="1"/>
</dbReference>
<keyword evidence="2" id="KW-0812">Transmembrane</keyword>
<dbReference type="Gene3D" id="6.10.250.2080">
    <property type="match status" value="1"/>
</dbReference>
<dbReference type="GO" id="GO:0009306">
    <property type="term" value="P:protein secretion"/>
    <property type="evidence" value="ECO:0007669"/>
    <property type="project" value="InterPro"/>
</dbReference>
<keyword evidence="3" id="KW-0966">Cell projection</keyword>
<dbReference type="PANTHER" id="PTHR30531:SF12">
    <property type="entry name" value="FLAGELLAR BIOSYNTHETIC PROTEIN FLHB"/>
    <property type="match status" value="1"/>
</dbReference>
<protein>
    <submittedName>
        <fullName evidence="3">Flagellar biosynthesis protein FlhB</fullName>
    </submittedName>
</protein>
<keyword evidence="2" id="KW-1133">Transmembrane helix</keyword>
<proteinExistence type="predicted"/>
<feature type="transmembrane region" description="Helical" evidence="2">
    <location>
        <begin position="74"/>
        <end position="95"/>
    </location>
</feature>
<feature type="transmembrane region" description="Helical" evidence="2">
    <location>
        <begin position="33"/>
        <end position="62"/>
    </location>
</feature>
<dbReference type="Gene3D" id="3.40.1690.10">
    <property type="entry name" value="secretion proteins EscU"/>
    <property type="match status" value="1"/>
</dbReference>
<dbReference type="PRINTS" id="PR00950">
    <property type="entry name" value="TYPE3IMSPROT"/>
</dbReference>
<dbReference type="InterPro" id="IPR029025">
    <property type="entry name" value="T3SS_substrate_exporter_C"/>
</dbReference>
<dbReference type="InterPro" id="IPR006135">
    <property type="entry name" value="T3SS_substrate_exporter"/>
</dbReference>
<feature type="compositionally biased region" description="Basic and acidic residues" evidence="1">
    <location>
        <begin position="1"/>
        <end position="11"/>
    </location>
</feature>
<dbReference type="Proteomes" id="UP000027822">
    <property type="component" value="Unassembled WGS sequence"/>
</dbReference>
<dbReference type="RefSeq" id="WP_034636944.1">
    <property type="nucleotide sequence ID" value="NZ_CBCSJC010000020.1"/>
</dbReference>
<evidence type="ECO:0000256" key="2">
    <source>
        <dbReference type="SAM" id="Phobius"/>
    </source>
</evidence>
<organism evidence="3 4">
    <name type="scientific">Bacillus manliponensis</name>
    <dbReference type="NCBI Taxonomy" id="574376"/>
    <lineage>
        <taxon>Bacteria</taxon>
        <taxon>Bacillati</taxon>
        <taxon>Bacillota</taxon>
        <taxon>Bacilli</taxon>
        <taxon>Bacillales</taxon>
        <taxon>Bacillaceae</taxon>
        <taxon>Bacillus</taxon>
        <taxon>Bacillus cereus group</taxon>
    </lineage>
</organism>
<name>A0A073K019_9BACI</name>
<keyword evidence="4" id="KW-1185">Reference proteome</keyword>
<dbReference type="PANTHER" id="PTHR30531">
    <property type="entry name" value="FLAGELLAR BIOSYNTHETIC PROTEIN FLHB"/>
    <property type="match status" value="1"/>
</dbReference>
<dbReference type="STRING" id="574376.BAMA_14745"/>
<dbReference type="SUPFAM" id="SSF160544">
    <property type="entry name" value="EscU C-terminal domain-like"/>
    <property type="match status" value="1"/>
</dbReference>
<sequence>MAKDNKTEKATPQKRKQAREEGNVARSKDLNNLFSILVLAAVIYFLGDIIGSEIANSVAILFDQIGKNTDSTEFFYLMGLQLLKISAPILILVYLFHFGNYMLQVGFLFSTKVIKPKASRINPKSYFTRLFGRRSIVDITKSLLYMVLIGYISYVIFRSNLETLVSMIGLNWGATLVEVMEQLKLIFLVILVILIVTSIADFLYQKWEYEQDLMMKKEEVKREHKDNEGDPEVKGKRKHFMHAILQGTIAKKMDGATFVVNNPTHISVVLRYNKEIDDAPIVVAKGEDELALYIRSLAREQEIPMVENRPLARSLYYQVEEDDIIPEDLYVAVIEVMRYLIQTKQIEV</sequence>
<evidence type="ECO:0000313" key="4">
    <source>
        <dbReference type="Proteomes" id="UP000027822"/>
    </source>
</evidence>
<keyword evidence="3" id="KW-0282">Flagellum</keyword>
<gene>
    <name evidence="3" type="ORF">BAMA_14745</name>
</gene>
<keyword evidence="3" id="KW-0969">Cilium</keyword>
<feature type="transmembrane region" description="Helical" evidence="2">
    <location>
        <begin position="139"/>
        <end position="157"/>
    </location>
</feature>
<keyword evidence="2" id="KW-0472">Membrane</keyword>
<dbReference type="GO" id="GO:0005886">
    <property type="term" value="C:plasma membrane"/>
    <property type="evidence" value="ECO:0007669"/>
    <property type="project" value="TreeGrafter"/>
</dbReference>
<dbReference type="OrthoDB" id="9807950at2"/>
<comment type="caution">
    <text evidence="3">The sequence shown here is derived from an EMBL/GenBank/DDBJ whole genome shotgun (WGS) entry which is preliminary data.</text>
</comment>
<dbReference type="eggNOG" id="COG1377">
    <property type="taxonomic scope" value="Bacteria"/>
</dbReference>
<feature type="region of interest" description="Disordered" evidence="1">
    <location>
        <begin position="1"/>
        <end position="23"/>
    </location>
</feature>
<dbReference type="AlphaFoldDB" id="A0A073K019"/>